<name>A0AAF0IBH5_ODILC</name>
<dbReference type="Proteomes" id="UP000186851">
    <property type="component" value="Chromosome"/>
</dbReference>
<dbReference type="InterPro" id="IPR006657">
    <property type="entry name" value="MoPterin_dinucl-bd_dom"/>
</dbReference>
<evidence type="ECO:0000259" key="1">
    <source>
        <dbReference type="Pfam" id="PF01568"/>
    </source>
</evidence>
<proteinExistence type="predicted"/>
<evidence type="ECO:0000313" key="2">
    <source>
        <dbReference type="EMBL" id="WEU40763.1"/>
    </source>
</evidence>
<evidence type="ECO:0000313" key="3">
    <source>
        <dbReference type="Proteomes" id="UP000186851"/>
    </source>
</evidence>
<dbReference type="InterPro" id="IPR009010">
    <property type="entry name" value="Asp_de-COase-like_dom_sf"/>
</dbReference>
<dbReference type="SUPFAM" id="SSF50692">
    <property type="entry name" value="ADC-like"/>
    <property type="match status" value="1"/>
</dbReference>
<dbReference type="GO" id="GO:0043546">
    <property type="term" value="F:molybdopterin cofactor binding"/>
    <property type="evidence" value="ECO:0007669"/>
    <property type="project" value="InterPro"/>
</dbReference>
<organism evidence="2 3">
    <name type="scientific">Odinarchaeota yellowstonii (strain LCB_4)</name>
    <dbReference type="NCBI Taxonomy" id="1841599"/>
    <lineage>
        <taxon>Archaea</taxon>
        <taxon>Promethearchaeati</taxon>
        <taxon>Candidatus Odinarchaeota</taxon>
        <taxon>Candidatus Odinarchaeia</taxon>
        <taxon>Candidatus Odinarchaeales</taxon>
        <taxon>Candidatus Odinarchaeaceae</taxon>
        <taxon>Candidatus Odinarchaeum</taxon>
    </lineage>
</organism>
<dbReference type="Pfam" id="PF01568">
    <property type="entry name" value="Molydop_binding"/>
    <property type="match status" value="1"/>
</dbReference>
<reference evidence="2" key="1">
    <citation type="journal article" date="2017" name="Nature">
        <title>Asgard archaea illuminate the origin of eukaryotic cellular complexity.</title>
        <authorList>
            <person name="Zaremba-Niedzwiedzka K."/>
            <person name="Caceres E.F."/>
            <person name="Saw J.H."/>
            <person name="Backstrom D."/>
            <person name="Juzokaite L."/>
            <person name="Vancaester E."/>
            <person name="Seitz K.W."/>
            <person name="Anantharaman K."/>
            <person name="Starnawski P."/>
            <person name="Kjeldsen K.U."/>
            <person name="Scott M.B."/>
            <person name="Nunoura T."/>
            <person name="Banfield J.F."/>
            <person name="Schramm A."/>
            <person name="Baker B.J."/>
            <person name="Spang A."/>
            <person name="Ettema T.J.G."/>
        </authorList>
    </citation>
    <scope>NUCLEOTIDE SEQUENCE</scope>
    <source>
        <strain evidence="2">LCB_4</strain>
    </source>
</reference>
<dbReference type="KEGG" id="oyw:OdinLCB4_002245"/>
<dbReference type="EMBL" id="CP091871">
    <property type="protein sequence ID" value="WEU40763.1"/>
    <property type="molecule type" value="Genomic_DNA"/>
</dbReference>
<protein>
    <recommendedName>
        <fullName evidence="1">Molybdopterin dinucleotide-binding domain-containing protein</fullName>
    </recommendedName>
</protein>
<dbReference type="Gene3D" id="2.40.40.20">
    <property type="match status" value="1"/>
</dbReference>
<accession>A0AAF0IBH5</accession>
<feature type="domain" description="Molybdopterin dinucleotide-binding" evidence="1">
    <location>
        <begin position="4"/>
        <end position="87"/>
    </location>
</feature>
<reference evidence="2" key="2">
    <citation type="journal article" date="2022" name="Nat. Microbiol.">
        <title>A closed Candidatus Odinarchaeum chromosome exposes Asgard archaeal viruses.</title>
        <authorList>
            <person name="Tamarit D."/>
            <person name="Caceres E.F."/>
            <person name="Krupovic M."/>
            <person name="Nijland R."/>
            <person name="Eme L."/>
            <person name="Robinson N.P."/>
            <person name="Ettema T.J.G."/>
        </authorList>
    </citation>
    <scope>NUCLEOTIDE SEQUENCE</scope>
    <source>
        <strain evidence="2">LCB_4</strain>
    </source>
</reference>
<dbReference type="AlphaFoldDB" id="A0AAF0IBH5"/>
<gene>
    <name evidence="2" type="ORF">OdinLCB4_002245</name>
</gene>
<sequence>MKAILITGRSVRQGELIEGLKHLMKSELGFCDLNPEDASKLCLKNGDKIVLRRDGREIFLKTRFNASIPPGVIYVEVHSEVNKLIPYSKSRRGMMPGKGVEVEVEKFLEI</sequence>
<dbReference type="GO" id="GO:0016491">
    <property type="term" value="F:oxidoreductase activity"/>
    <property type="evidence" value="ECO:0007669"/>
    <property type="project" value="InterPro"/>
</dbReference>